<evidence type="ECO:0000313" key="2">
    <source>
        <dbReference type="EMBL" id="MYN04572.1"/>
    </source>
</evidence>
<dbReference type="AlphaFoldDB" id="A0A6N9HP41"/>
<keyword evidence="1" id="KW-1133">Transmembrane helix</keyword>
<comment type="caution">
    <text evidence="2">The sequence shown here is derived from an EMBL/GenBank/DDBJ whole genome shotgun (WGS) entry which is preliminary data.</text>
</comment>
<evidence type="ECO:0000313" key="3">
    <source>
        <dbReference type="Proteomes" id="UP000448575"/>
    </source>
</evidence>
<sequence length="233" mass="24698">MNYVQAAAPEINGSVDKIALAKQLASGVARGTGAGLLWAALALLAALAVNTLGVFIFVDVKLSEKTGAALPMLGLIALPFIIAVGLTILLAYKLGLQGVLARVVEGQSGLIAKAGSSILEGFMRAIHYQPGSGRTEKFVEQWRNFLNLQSDLPKPLPWILGRVTAMIPLSDILTEVSTPGMTLRDVAHAAMTRTLQEAASGGLRPSYQAVFIALAAQLGMWYPISLLARHWLA</sequence>
<name>A0A6N9HP41_9BURK</name>
<proteinExistence type="predicted"/>
<feature type="transmembrane region" description="Helical" evidence="1">
    <location>
        <begin position="70"/>
        <end position="92"/>
    </location>
</feature>
<keyword evidence="1" id="KW-0812">Transmembrane</keyword>
<keyword evidence="3" id="KW-1185">Reference proteome</keyword>
<dbReference type="EMBL" id="WWCJ01000018">
    <property type="protein sequence ID" value="MYN04572.1"/>
    <property type="molecule type" value="Genomic_DNA"/>
</dbReference>
<dbReference type="Proteomes" id="UP000448575">
    <property type="component" value="Unassembled WGS sequence"/>
</dbReference>
<protein>
    <submittedName>
        <fullName evidence="2">Uncharacterized protein</fullName>
    </submittedName>
</protein>
<keyword evidence="1" id="KW-0472">Membrane</keyword>
<accession>A0A6N9HP41</accession>
<reference evidence="2 3" key="1">
    <citation type="submission" date="2019-12" db="EMBL/GenBank/DDBJ databases">
        <title>Novel species isolated from a subtropical stream in China.</title>
        <authorList>
            <person name="Lu H."/>
        </authorList>
    </citation>
    <scope>NUCLEOTIDE SEQUENCE [LARGE SCALE GENOMIC DNA]</scope>
    <source>
        <strain evidence="2 3">DS3</strain>
    </source>
</reference>
<organism evidence="2 3">
    <name type="scientific">Pseudoduganella guangdongensis</name>
    <dbReference type="NCBI Taxonomy" id="2692179"/>
    <lineage>
        <taxon>Bacteria</taxon>
        <taxon>Pseudomonadati</taxon>
        <taxon>Pseudomonadota</taxon>
        <taxon>Betaproteobacteria</taxon>
        <taxon>Burkholderiales</taxon>
        <taxon>Oxalobacteraceae</taxon>
        <taxon>Telluria group</taxon>
        <taxon>Pseudoduganella</taxon>
    </lineage>
</organism>
<evidence type="ECO:0000256" key="1">
    <source>
        <dbReference type="SAM" id="Phobius"/>
    </source>
</evidence>
<gene>
    <name evidence="2" type="ORF">GTP41_20985</name>
</gene>
<feature type="transmembrane region" description="Helical" evidence="1">
    <location>
        <begin position="36"/>
        <end position="58"/>
    </location>
</feature>
<dbReference type="RefSeq" id="WP_161027533.1">
    <property type="nucleotide sequence ID" value="NZ_WWCJ01000018.1"/>
</dbReference>